<protein>
    <recommendedName>
        <fullName evidence="3">Four helix bundle protein</fullName>
    </recommendedName>
</protein>
<dbReference type="EMBL" id="BSPO01000003">
    <property type="protein sequence ID" value="GLS84135.1"/>
    <property type="molecule type" value="Genomic_DNA"/>
</dbReference>
<gene>
    <name evidence="1" type="primary">wzd</name>
    <name evidence="1" type="ORF">GCM10007894_21120</name>
</gene>
<sequence>MDSLTMYYEDLNVWKRSANQACAVVQIISHCDNLTIKDQLTCTALAIPSNIAHGQNRRDKQQCLKYLNRAICGTAELATQLTIAHQIGFLDQQACKEILAENTIIGRMLGSLIKAKLHTHNESSSVQAQSNSATDEAAS</sequence>
<dbReference type="PANTHER" id="PTHR38471:SF2">
    <property type="entry name" value="FOUR HELIX BUNDLE PROTEIN"/>
    <property type="match status" value="1"/>
</dbReference>
<dbReference type="Pfam" id="PF05635">
    <property type="entry name" value="23S_rRNA_IVP"/>
    <property type="match status" value="1"/>
</dbReference>
<organism evidence="1 2">
    <name type="scientific">Paraferrimonas haliotis</name>
    <dbReference type="NCBI Taxonomy" id="2013866"/>
    <lineage>
        <taxon>Bacteria</taxon>
        <taxon>Pseudomonadati</taxon>
        <taxon>Pseudomonadota</taxon>
        <taxon>Gammaproteobacteria</taxon>
        <taxon>Alteromonadales</taxon>
        <taxon>Ferrimonadaceae</taxon>
        <taxon>Paraferrimonas</taxon>
    </lineage>
</organism>
<dbReference type="NCBIfam" id="TIGR02436">
    <property type="entry name" value="four helix bundle protein"/>
    <property type="match status" value="1"/>
</dbReference>
<dbReference type="Gene3D" id="1.20.1440.60">
    <property type="entry name" value="23S rRNA-intervening sequence"/>
    <property type="match status" value="1"/>
</dbReference>
<dbReference type="AlphaFoldDB" id="A0AA37TRW3"/>
<dbReference type="SUPFAM" id="SSF158446">
    <property type="entry name" value="IVS-encoded protein-like"/>
    <property type="match status" value="1"/>
</dbReference>
<accession>A0AA37TRW3</accession>
<name>A0AA37TRW3_9GAMM</name>
<evidence type="ECO:0000313" key="2">
    <source>
        <dbReference type="Proteomes" id="UP001157439"/>
    </source>
</evidence>
<dbReference type="Proteomes" id="UP001157439">
    <property type="component" value="Unassembled WGS sequence"/>
</dbReference>
<dbReference type="InterPro" id="IPR012657">
    <property type="entry name" value="23S_rRNA-intervening_sequence"/>
</dbReference>
<proteinExistence type="predicted"/>
<comment type="caution">
    <text evidence="1">The sequence shown here is derived from an EMBL/GenBank/DDBJ whole genome shotgun (WGS) entry which is preliminary data.</text>
</comment>
<dbReference type="PANTHER" id="PTHR38471">
    <property type="entry name" value="FOUR HELIX BUNDLE PROTEIN"/>
    <property type="match status" value="1"/>
</dbReference>
<keyword evidence="2" id="KW-1185">Reference proteome</keyword>
<dbReference type="InterPro" id="IPR036583">
    <property type="entry name" value="23S_rRNA_IVS_sf"/>
</dbReference>
<reference evidence="1 2" key="1">
    <citation type="journal article" date="2014" name="Int. J. Syst. Evol. Microbiol.">
        <title>Complete genome sequence of Corynebacterium casei LMG S-19264T (=DSM 44701T), isolated from a smear-ripened cheese.</title>
        <authorList>
            <consortium name="US DOE Joint Genome Institute (JGI-PGF)"/>
            <person name="Walter F."/>
            <person name="Albersmeier A."/>
            <person name="Kalinowski J."/>
            <person name="Ruckert C."/>
        </authorList>
    </citation>
    <scope>NUCLEOTIDE SEQUENCE [LARGE SCALE GENOMIC DNA]</scope>
    <source>
        <strain evidence="1 2">NBRC 112785</strain>
    </source>
</reference>
<evidence type="ECO:0000313" key="1">
    <source>
        <dbReference type="EMBL" id="GLS84135.1"/>
    </source>
</evidence>
<dbReference type="RefSeq" id="WP_095498371.1">
    <property type="nucleotide sequence ID" value="NZ_BSPO01000003.1"/>
</dbReference>
<evidence type="ECO:0008006" key="3">
    <source>
        <dbReference type="Google" id="ProtNLM"/>
    </source>
</evidence>